<reference evidence="2 3" key="1">
    <citation type="journal article" date="2018" name="Nat. Ecol. Evol.">
        <title>Pezizomycetes genomes reveal the molecular basis of ectomycorrhizal truffle lifestyle.</title>
        <authorList>
            <person name="Murat C."/>
            <person name="Payen T."/>
            <person name="Noel B."/>
            <person name="Kuo A."/>
            <person name="Morin E."/>
            <person name="Chen J."/>
            <person name="Kohler A."/>
            <person name="Krizsan K."/>
            <person name="Balestrini R."/>
            <person name="Da Silva C."/>
            <person name="Montanini B."/>
            <person name="Hainaut M."/>
            <person name="Levati E."/>
            <person name="Barry K.W."/>
            <person name="Belfiori B."/>
            <person name="Cichocki N."/>
            <person name="Clum A."/>
            <person name="Dockter R.B."/>
            <person name="Fauchery L."/>
            <person name="Guy J."/>
            <person name="Iotti M."/>
            <person name="Le Tacon F."/>
            <person name="Lindquist E.A."/>
            <person name="Lipzen A."/>
            <person name="Malagnac F."/>
            <person name="Mello A."/>
            <person name="Molinier V."/>
            <person name="Miyauchi S."/>
            <person name="Poulain J."/>
            <person name="Riccioni C."/>
            <person name="Rubini A."/>
            <person name="Sitrit Y."/>
            <person name="Splivallo R."/>
            <person name="Traeger S."/>
            <person name="Wang M."/>
            <person name="Zifcakova L."/>
            <person name="Wipf D."/>
            <person name="Zambonelli A."/>
            <person name="Paolocci F."/>
            <person name="Nowrousian M."/>
            <person name="Ottonello S."/>
            <person name="Baldrian P."/>
            <person name="Spatafora J.W."/>
            <person name="Henrissat B."/>
            <person name="Nagy L.G."/>
            <person name="Aury J.M."/>
            <person name="Wincker P."/>
            <person name="Grigoriev I.V."/>
            <person name="Bonfante P."/>
            <person name="Martin F.M."/>
        </authorList>
    </citation>
    <scope>NUCLEOTIDE SEQUENCE [LARGE SCALE GENOMIC DNA]</scope>
    <source>
        <strain evidence="2 3">120613-1</strain>
    </source>
</reference>
<sequence>MRFVWPQANKYPRDRGNCLLIQDQLFSISTLFTAEVLTYTYYQEANLQLSSSLVFALGTSVIFANNPLMIYLRYWSSQLGRQLISLWDL</sequence>
<keyword evidence="1" id="KW-0472">Membrane</keyword>
<feature type="transmembrane region" description="Helical" evidence="1">
    <location>
        <begin position="53"/>
        <end position="72"/>
    </location>
</feature>
<keyword evidence="3" id="KW-1185">Reference proteome</keyword>
<keyword evidence="1" id="KW-0812">Transmembrane</keyword>
<keyword evidence="1" id="KW-1133">Transmembrane helix</keyword>
<dbReference type="AlphaFoldDB" id="A0A3N4JTH7"/>
<dbReference type="EMBL" id="ML120372">
    <property type="protein sequence ID" value="RPB01646.1"/>
    <property type="molecule type" value="Genomic_DNA"/>
</dbReference>
<dbReference type="Proteomes" id="UP000276215">
    <property type="component" value="Unassembled WGS sequence"/>
</dbReference>
<name>A0A3N4JTH7_9PEZI</name>
<accession>A0A3N4JTH7</accession>
<proteinExistence type="predicted"/>
<protein>
    <submittedName>
        <fullName evidence="2">Uncharacterized protein</fullName>
    </submittedName>
</protein>
<evidence type="ECO:0000256" key="1">
    <source>
        <dbReference type="SAM" id="Phobius"/>
    </source>
</evidence>
<evidence type="ECO:0000313" key="2">
    <source>
        <dbReference type="EMBL" id="RPB01646.1"/>
    </source>
</evidence>
<organism evidence="2 3">
    <name type="scientific">Choiromyces venosus 120613-1</name>
    <dbReference type="NCBI Taxonomy" id="1336337"/>
    <lineage>
        <taxon>Eukaryota</taxon>
        <taxon>Fungi</taxon>
        <taxon>Dikarya</taxon>
        <taxon>Ascomycota</taxon>
        <taxon>Pezizomycotina</taxon>
        <taxon>Pezizomycetes</taxon>
        <taxon>Pezizales</taxon>
        <taxon>Tuberaceae</taxon>
        <taxon>Choiromyces</taxon>
    </lineage>
</organism>
<evidence type="ECO:0000313" key="3">
    <source>
        <dbReference type="Proteomes" id="UP000276215"/>
    </source>
</evidence>
<gene>
    <name evidence="2" type="ORF">L873DRAFT_644280</name>
</gene>